<name>A0AAN6DNE4_9EURO</name>
<comment type="similarity">
    <text evidence="1">Belongs to the short-chain dehydrogenases/reductases (SDR) family.</text>
</comment>
<dbReference type="PANTHER" id="PTHR43639:SF1">
    <property type="entry name" value="SHORT-CHAIN DEHYDROGENASE_REDUCTASE FAMILY PROTEIN"/>
    <property type="match status" value="1"/>
</dbReference>
<dbReference type="FunFam" id="3.40.50.720:FF:000084">
    <property type="entry name" value="Short-chain dehydrogenase reductase"/>
    <property type="match status" value="1"/>
</dbReference>
<dbReference type="PRINTS" id="PR00081">
    <property type="entry name" value="GDHRDH"/>
</dbReference>
<dbReference type="Gene3D" id="3.40.50.720">
    <property type="entry name" value="NAD(P)-binding Rossmann-like Domain"/>
    <property type="match status" value="1"/>
</dbReference>
<dbReference type="InterPro" id="IPR020904">
    <property type="entry name" value="Sc_DH/Rdtase_CS"/>
</dbReference>
<evidence type="ECO:0000256" key="2">
    <source>
        <dbReference type="ARBA" id="ARBA00022857"/>
    </source>
</evidence>
<proteinExistence type="inferred from homology"/>
<sequence>MVEKVLAGKVAIVTGSGKLAGIGAATAIALAEQGANVAVHYSSSAGPAQEVVAKITSLGVKAVAVQADASATDFGTKIVEATLKAFSTTTIDIIVNCAGKAAMHQGVANVPVEAWAEVYIINVRAPFLVIQAGLPHMKEGGRVINVGSVITRFGHEWLAVYGASKGALEAMTVSIAPELAAKGITINAVAPGPISTDMSMKGSPIYDKLMNNAPIKREGTPREIAESIRFLAQPGSGYITGQIMAVDGGIHTP</sequence>
<organism evidence="4 5">
    <name type="scientific">Exophiala viscosa</name>
    <dbReference type="NCBI Taxonomy" id="2486360"/>
    <lineage>
        <taxon>Eukaryota</taxon>
        <taxon>Fungi</taxon>
        <taxon>Dikarya</taxon>
        <taxon>Ascomycota</taxon>
        <taxon>Pezizomycotina</taxon>
        <taxon>Eurotiomycetes</taxon>
        <taxon>Chaetothyriomycetidae</taxon>
        <taxon>Chaetothyriales</taxon>
        <taxon>Herpotrichiellaceae</taxon>
        <taxon>Exophiala</taxon>
    </lineage>
</organism>
<reference evidence="4" key="1">
    <citation type="journal article" date="2022" name="bioRxiv">
        <title>Deciphering the potential niche of two novel black yeast fungi from a biological soil crust based on their genomes, phenotypes, and melanin regulation.</title>
        <authorList>
            <consortium name="DOE Joint Genome Institute"/>
            <person name="Carr E.C."/>
            <person name="Barton Q."/>
            <person name="Grambo S."/>
            <person name="Sullivan M."/>
            <person name="Renfro C.M."/>
            <person name="Kuo A."/>
            <person name="Pangilinan J."/>
            <person name="Lipzen A."/>
            <person name="Keymanesh K."/>
            <person name="Savage E."/>
            <person name="Barry K."/>
            <person name="Grigoriev I.V."/>
            <person name="Riekhof W.R."/>
            <person name="Harris S.S."/>
        </authorList>
    </citation>
    <scope>NUCLEOTIDE SEQUENCE</scope>
    <source>
        <strain evidence="4">JF 03-4F</strain>
    </source>
</reference>
<accession>A0AAN6DNE4</accession>
<comment type="caution">
    <text evidence="4">The sequence shown here is derived from an EMBL/GenBank/DDBJ whole genome shotgun (WGS) entry which is preliminary data.</text>
</comment>
<dbReference type="SUPFAM" id="SSF51735">
    <property type="entry name" value="NAD(P)-binding Rossmann-fold domains"/>
    <property type="match status" value="1"/>
</dbReference>
<dbReference type="Pfam" id="PF13561">
    <property type="entry name" value="adh_short_C2"/>
    <property type="match status" value="1"/>
</dbReference>
<protein>
    <submittedName>
        <fullName evidence="4">Uncharacterized protein</fullName>
    </submittedName>
</protein>
<gene>
    <name evidence="4" type="ORF">EDD36DRAFT_453829</name>
</gene>
<evidence type="ECO:0000313" key="4">
    <source>
        <dbReference type="EMBL" id="KAI1609536.1"/>
    </source>
</evidence>
<evidence type="ECO:0000256" key="1">
    <source>
        <dbReference type="ARBA" id="ARBA00006484"/>
    </source>
</evidence>
<keyword evidence="5" id="KW-1185">Reference proteome</keyword>
<dbReference type="GO" id="GO:0016491">
    <property type="term" value="F:oxidoreductase activity"/>
    <property type="evidence" value="ECO:0007669"/>
    <property type="project" value="UniProtKB-KW"/>
</dbReference>
<dbReference type="PROSITE" id="PS00061">
    <property type="entry name" value="ADH_SHORT"/>
    <property type="match status" value="1"/>
</dbReference>
<dbReference type="Proteomes" id="UP001203852">
    <property type="component" value="Unassembled WGS sequence"/>
</dbReference>
<dbReference type="InterPro" id="IPR036291">
    <property type="entry name" value="NAD(P)-bd_dom_sf"/>
</dbReference>
<keyword evidence="3" id="KW-0560">Oxidoreductase</keyword>
<evidence type="ECO:0000313" key="5">
    <source>
        <dbReference type="Proteomes" id="UP001203852"/>
    </source>
</evidence>
<dbReference type="InterPro" id="IPR002347">
    <property type="entry name" value="SDR_fam"/>
</dbReference>
<evidence type="ECO:0000256" key="3">
    <source>
        <dbReference type="ARBA" id="ARBA00023002"/>
    </source>
</evidence>
<keyword evidence="2" id="KW-0521">NADP</keyword>
<dbReference type="EMBL" id="MU404360">
    <property type="protein sequence ID" value="KAI1609536.1"/>
    <property type="molecule type" value="Genomic_DNA"/>
</dbReference>
<dbReference type="PANTHER" id="PTHR43639">
    <property type="entry name" value="OXIDOREDUCTASE, SHORT-CHAIN DEHYDROGENASE/REDUCTASE FAMILY (AFU_ORTHOLOGUE AFUA_5G02870)"/>
    <property type="match status" value="1"/>
</dbReference>
<dbReference type="PRINTS" id="PR00080">
    <property type="entry name" value="SDRFAMILY"/>
</dbReference>
<dbReference type="AlphaFoldDB" id="A0AAN6DNE4"/>